<evidence type="ECO:0000259" key="1">
    <source>
        <dbReference type="PROSITE" id="PS50213"/>
    </source>
</evidence>
<feature type="domain" description="FAS1" evidence="1">
    <location>
        <begin position="37"/>
        <end position="172"/>
    </location>
</feature>
<proteinExistence type="predicted"/>
<dbReference type="InterPro" id="IPR000782">
    <property type="entry name" value="FAS1_domain"/>
</dbReference>
<protein>
    <submittedName>
        <fullName evidence="2">Beta-Ig-H3/fasciclin</fullName>
    </submittedName>
</protein>
<dbReference type="InterPro" id="IPR036378">
    <property type="entry name" value="FAS1_dom_sf"/>
</dbReference>
<name>A0ABX2AY72_9BACT</name>
<accession>A0ABX2AY72</accession>
<sequence>MTKGLLSFCMLGALPFVTGCSDTWDDHYDSQTNVGSGATIWETISGDEQLSNFTRVVKACGYDVPLNSSQVFTVFAPVNGDFTSEQADALIEQYNIEKSKGTKDKDNPTVKEFLRNHISLFNYSVSSSTNDSISMMNGKLIPLTSSSFGGRDFVSTNTLLGNGMLFTLKNKVDYTPNVFEYLRGDNELDSVAAFLYKYNRYEFDASQSVPGEIKDGQTIYLDSVEVLSNVILGNIGFINDEDSTYWMVVPTNSEWKRLVPEYREYFNYCNLVTDRDSLQEMRSKLFVLAGTVFSQTDNPRIADATVDSVMSTNAVPYSIRKRYYGNSDLKYYQYDSPYAPGGVFDGTIAMDCSNGKILKAADWHVDKYQTFFQQIYVETEATSSKKSLGSGTRELSIVPVPMAVDSIDSEGNILSVPNKFYNKVSNNSYVEIAPTGGSNPSASFYLPYLLSNVGYDIYVVMAPALAGNGMARESERLPNKFRCQLRWQEQGADSTVVYIDGTENAGKSSHVFDTKKDGSSTVDVMDTILVAKNWKFPTCTYGANDPRIQAALTIESRVGSADFNNGRYQRIMRLDCIILKPHKESAKEPDEN</sequence>
<dbReference type="Proteomes" id="UP001193734">
    <property type="component" value="Unassembled WGS sequence"/>
</dbReference>
<comment type="caution">
    <text evidence="2">The sequence shown here is derived from an EMBL/GenBank/DDBJ whole genome shotgun (WGS) entry which is preliminary data.</text>
</comment>
<evidence type="ECO:0000313" key="2">
    <source>
        <dbReference type="EMBL" id="NPE14643.1"/>
    </source>
</evidence>
<dbReference type="Pfam" id="PF02469">
    <property type="entry name" value="Fasciclin"/>
    <property type="match status" value="1"/>
</dbReference>
<dbReference type="SUPFAM" id="SSF82153">
    <property type="entry name" value="FAS1 domain"/>
    <property type="match status" value="1"/>
</dbReference>
<dbReference type="Gene3D" id="2.30.180.10">
    <property type="entry name" value="FAS1 domain"/>
    <property type="match status" value="1"/>
</dbReference>
<reference evidence="2 3" key="1">
    <citation type="submission" date="2020-05" db="EMBL/GenBank/DDBJ databases">
        <title>Distinct polysaccharide utilization as determinants for interspecies competition between intestinal Prevotella spp.</title>
        <authorList>
            <person name="Galvez E.J.C."/>
            <person name="Iljazovic A."/>
            <person name="Strowig T."/>
        </authorList>
    </citation>
    <scope>NUCLEOTIDE SEQUENCE [LARGE SCALE GENOMIC DNA]</scope>
    <source>
        <strain evidence="2 3">PROD</strain>
    </source>
</reference>
<dbReference type="PROSITE" id="PS51257">
    <property type="entry name" value="PROKAR_LIPOPROTEIN"/>
    <property type="match status" value="1"/>
</dbReference>
<organism evidence="2 3">
    <name type="scientific">Xylanibacter rodentium</name>
    <dbReference type="NCBI Taxonomy" id="2736289"/>
    <lineage>
        <taxon>Bacteria</taxon>
        <taxon>Pseudomonadati</taxon>
        <taxon>Bacteroidota</taxon>
        <taxon>Bacteroidia</taxon>
        <taxon>Bacteroidales</taxon>
        <taxon>Prevotellaceae</taxon>
        <taxon>Xylanibacter</taxon>
    </lineage>
</organism>
<gene>
    <name evidence="2" type="ORF">HPS55_09985</name>
</gene>
<dbReference type="PROSITE" id="PS50213">
    <property type="entry name" value="FAS1"/>
    <property type="match status" value="1"/>
</dbReference>
<dbReference type="EMBL" id="JABKKE010000016">
    <property type="protein sequence ID" value="NPE14643.1"/>
    <property type="molecule type" value="Genomic_DNA"/>
</dbReference>
<keyword evidence="3" id="KW-1185">Reference proteome</keyword>
<evidence type="ECO:0000313" key="3">
    <source>
        <dbReference type="Proteomes" id="UP001193734"/>
    </source>
</evidence>